<accession>A0ABV0IJ65</accession>
<dbReference type="Proteomes" id="UP001484097">
    <property type="component" value="Unassembled WGS sequence"/>
</dbReference>
<reference evidence="4 5" key="1">
    <citation type="submission" date="2024-05" db="EMBL/GenBank/DDBJ databases">
        <authorList>
            <person name="Yi C."/>
        </authorList>
    </citation>
    <scope>NUCLEOTIDE SEQUENCE [LARGE SCALE GENOMIC DNA]</scope>
    <source>
        <strain evidence="4 5">XS13</strain>
    </source>
</reference>
<feature type="compositionally biased region" description="Polar residues" evidence="2">
    <location>
        <begin position="290"/>
        <end position="302"/>
    </location>
</feature>
<dbReference type="PANTHER" id="PTHR12110:SF48">
    <property type="entry name" value="BLL3656 PROTEIN"/>
    <property type="match status" value="1"/>
</dbReference>
<dbReference type="EMBL" id="JBDXMX010000004">
    <property type="protein sequence ID" value="MEO9248192.1"/>
    <property type="molecule type" value="Genomic_DNA"/>
</dbReference>
<evidence type="ECO:0000313" key="5">
    <source>
        <dbReference type="Proteomes" id="UP001484097"/>
    </source>
</evidence>
<evidence type="ECO:0000313" key="4">
    <source>
        <dbReference type="EMBL" id="MEO9248192.1"/>
    </source>
</evidence>
<protein>
    <submittedName>
        <fullName evidence="4">TIM barrel protein</fullName>
    </submittedName>
</protein>
<dbReference type="InterPro" id="IPR036237">
    <property type="entry name" value="Xyl_isomerase-like_sf"/>
</dbReference>
<evidence type="ECO:0000256" key="1">
    <source>
        <dbReference type="ARBA" id="ARBA00023277"/>
    </source>
</evidence>
<proteinExistence type="predicted"/>
<keyword evidence="5" id="KW-1185">Reference proteome</keyword>
<evidence type="ECO:0000256" key="2">
    <source>
        <dbReference type="SAM" id="MobiDB-lite"/>
    </source>
</evidence>
<dbReference type="PANTHER" id="PTHR12110">
    <property type="entry name" value="HYDROXYPYRUVATE ISOMERASE"/>
    <property type="match status" value="1"/>
</dbReference>
<comment type="caution">
    <text evidence="4">The sequence shown here is derived from an EMBL/GenBank/DDBJ whole genome shotgun (WGS) entry which is preliminary data.</text>
</comment>
<dbReference type="InterPro" id="IPR050312">
    <property type="entry name" value="IolE/XylAMocC-like"/>
</dbReference>
<organism evidence="4 5">
    <name type="scientific">Citricoccus nitrophenolicus</name>
    <dbReference type="NCBI Taxonomy" id="863575"/>
    <lineage>
        <taxon>Bacteria</taxon>
        <taxon>Bacillati</taxon>
        <taxon>Actinomycetota</taxon>
        <taxon>Actinomycetes</taxon>
        <taxon>Micrococcales</taxon>
        <taxon>Micrococcaceae</taxon>
        <taxon>Citricoccus</taxon>
    </lineage>
</organism>
<dbReference type="InterPro" id="IPR013022">
    <property type="entry name" value="Xyl_isomerase-like_TIM-brl"/>
</dbReference>
<dbReference type="RefSeq" id="WP_347920801.1">
    <property type="nucleotide sequence ID" value="NZ_JBDXMX010000004.1"/>
</dbReference>
<name>A0ABV0IJ65_9MICC</name>
<gene>
    <name evidence="4" type="ORF">ABDK96_10905</name>
</gene>
<evidence type="ECO:0000259" key="3">
    <source>
        <dbReference type="Pfam" id="PF01261"/>
    </source>
</evidence>
<dbReference type="Gene3D" id="3.20.20.150">
    <property type="entry name" value="Divalent-metal-dependent TIM barrel enzymes"/>
    <property type="match status" value="1"/>
</dbReference>
<dbReference type="SUPFAM" id="SSF51658">
    <property type="entry name" value="Xylose isomerase-like"/>
    <property type="match status" value="1"/>
</dbReference>
<sequence>MPTDSGRLLGVAQLSLLSAAPPRLVQLAADAGFDFVGVRVRPVTEAETPFDVQPGSPMLAETLSRMADTGVVVRDIEFLLLDGTDQREAWLRMFEAGQALGAESLTVACGDPDLSRARDTLAQMAEDGRPYGISPGLEAISYQSVRSIPVADELAVHAGCDLVVDTLHAGRFGATAAELAAAAGRAPMVQLCDAPAERPASREALVAESRSARLAPGEGGLDLLGVVAALEAGLATTPRAGTQLPVSLEVPNDEAVARLGDAGWLEHLRSCAVRLLDRQAPPVPDGTASGAPTQTTAEARTP</sequence>
<dbReference type="Pfam" id="PF01261">
    <property type="entry name" value="AP_endonuc_2"/>
    <property type="match status" value="1"/>
</dbReference>
<keyword evidence="1" id="KW-0119">Carbohydrate metabolism</keyword>
<feature type="domain" description="Xylose isomerase-like TIM barrel" evidence="3">
    <location>
        <begin position="25"/>
        <end position="232"/>
    </location>
</feature>
<feature type="region of interest" description="Disordered" evidence="2">
    <location>
        <begin position="279"/>
        <end position="302"/>
    </location>
</feature>